<dbReference type="EMBL" id="HACG01000821">
    <property type="protein sequence ID" value="CEK47686.1"/>
    <property type="molecule type" value="Transcribed_RNA"/>
</dbReference>
<gene>
    <name evidence="2" type="primary">ORF1953</name>
</gene>
<feature type="region of interest" description="Disordered" evidence="1">
    <location>
        <begin position="33"/>
        <end position="61"/>
    </location>
</feature>
<dbReference type="AlphaFoldDB" id="A0A0B6XVX3"/>
<reference evidence="2" key="1">
    <citation type="submission" date="2014-12" db="EMBL/GenBank/DDBJ databases">
        <title>Insight into the proteome of Arion vulgaris.</title>
        <authorList>
            <person name="Aradska J."/>
            <person name="Bulat T."/>
            <person name="Smidak R."/>
            <person name="Sarate P."/>
            <person name="Gangsoo J."/>
            <person name="Sialana F."/>
            <person name="Bilban M."/>
            <person name="Lubec G."/>
        </authorList>
    </citation>
    <scope>NUCLEOTIDE SEQUENCE</scope>
    <source>
        <tissue evidence="2">Skin</tissue>
    </source>
</reference>
<evidence type="ECO:0000256" key="1">
    <source>
        <dbReference type="SAM" id="MobiDB-lite"/>
    </source>
</evidence>
<accession>A0A0B6XVX3</accession>
<sequence>MNNKQTIRSLEATEMSFYRKIVVKIPWIAKKTNDGGFKRGLHTKKPCQKEYESDNKSSSGI</sequence>
<evidence type="ECO:0000313" key="2">
    <source>
        <dbReference type="EMBL" id="CEK47686.1"/>
    </source>
</evidence>
<protein>
    <submittedName>
        <fullName evidence="2">Uncharacterized protein</fullName>
    </submittedName>
</protein>
<name>A0A0B6XVX3_9EUPU</name>
<organism evidence="2">
    <name type="scientific">Arion vulgaris</name>
    <dbReference type="NCBI Taxonomy" id="1028688"/>
    <lineage>
        <taxon>Eukaryota</taxon>
        <taxon>Metazoa</taxon>
        <taxon>Spiralia</taxon>
        <taxon>Lophotrochozoa</taxon>
        <taxon>Mollusca</taxon>
        <taxon>Gastropoda</taxon>
        <taxon>Heterobranchia</taxon>
        <taxon>Euthyneura</taxon>
        <taxon>Panpulmonata</taxon>
        <taxon>Eupulmonata</taxon>
        <taxon>Stylommatophora</taxon>
        <taxon>Helicina</taxon>
        <taxon>Arionoidea</taxon>
        <taxon>Arionidae</taxon>
        <taxon>Arion</taxon>
    </lineage>
</organism>
<proteinExistence type="predicted"/>